<keyword evidence="2" id="KW-1185">Reference proteome</keyword>
<proteinExistence type="predicted"/>
<gene>
    <name evidence="1" type="ORF">NUW58_g4889</name>
</gene>
<name>A0ACC1P5X9_9PEZI</name>
<organism evidence="1 2">
    <name type="scientific">Xylaria curta</name>
    <dbReference type="NCBI Taxonomy" id="42375"/>
    <lineage>
        <taxon>Eukaryota</taxon>
        <taxon>Fungi</taxon>
        <taxon>Dikarya</taxon>
        <taxon>Ascomycota</taxon>
        <taxon>Pezizomycotina</taxon>
        <taxon>Sordariomycetes</taxon>
        <taxon>Xylariomycetidae</taxon>
        <taxon>Xylariales</taxon>
        <taxon>Xylariaceae</taxon>
        <taxon>Xylaria</taxon>
    </lineage>
</organism>
<dbReference type="Proteomes" id="UP001143856">
    <property type="component" value="Unassembled WGS sequence"/>
</dbReference>
<evidence type="ECO:0000313" key="1">
    <source>
        <dbReference type="EMBL" id="KAJ2986734.1"/>
    </source>
</evidence>
<sequence>MDMDPISIAASVAGLLAFGSKVVSVLFSVVYKAGNAPSLAQSLLWEVSDISAILGHLDRFIQGRVAVSSERGSMIPFKHVVASLSGCVMTYSELQQQLDKMDLVNADGGMGVFGRLAWVRKEATFSGIVGRLQNHKASMTLMLTILQCQASQEAESCIKQLQQAVEKTLQDNQRLAERMRCLERHGTIDPSPDPSHNTQCTTCLAENTSVLSDDRSTIYSTESGSTIRHPTNTVSKTYQSFRLAFERDLRTTRVYRRAAHQQCFSVTSLPSTALYSTALSLFSSLSWDKVSNMSVFALPVFISDLGNSEYYPCLPPEEHIPQTLDCRVEQSHQSNLDERASFPPSERESRTAVADLELEVVDEESSLAEFDAFRREVQRLLFSVSAVITTENSLGSSSLRVIHNTNIGPRPLWQQNRQQLSNLMWL</sequence>
<protein>
    <submittedName>
        <fullName evidence="1">Uncharacterized protein</fullName>
    </submittedName>
</protein>
<dbReference type="EMBL" id="JAPDGR010000902">
    <property type="protein sequence ID" value="KAJ2986734.1"/>
    <property type="molecule type" value="Genomic_DNA"/>
</dbReference>
<comment type="caution">
    <text evidence="1">The sequence shown here is derived from an EMBL/GenBank/DDBJ whole genome shotgun (WGS) entry which is preliminary data.</text>
</comment>
<evidence type="ECO:0000313" key="2">
    <source>
        <dbReference type="Proteomes" id="UP001143856"/>
    </source>
</evidence>
<reference evidence="1" key="1">
    <citation type="submission" date="2022-10" db="EMBL/GenBank/DDBJ databases">
        <title>Genome Sequence of Xylaria curta.</title>
        <authorList>
            <person name="Buettner E."/>
        </authorList>
    </citation>
    <scope>NUCLEOTIDE SEQUENCE</scope>
    <source>
        <strain evidence="1">Babe10</strain>
    </source>
</reference>
<accession>A0ACC1P5X9</accession>